<comment type="caution">
    <text evidence="1">The sequence shown here is derived from an EMBL/GenBank/DDBJ whole genome shotgun (WGS) entry which is preliminary data.</text>
</comment>
<accession>A0A7K1KY93</accession>
<name>A0A7K1KY93_9ACTN</name>
<evidence type="ECO:0000313" key="1">
    <source>
        <dbReference type="EMBL" id="MUN36926.1"/>
    </source>
</evidence>
<keyword evidence="2" id="KW-1185">Reference proteome</keyword>
<dbReference type="AlphaFoldDB" id="A0A7K1KY93"/>
<gene>
    <name evidence="1" type="ORF">GNZ18_09990</name>
</gene>
<organism evidence="1 2">
    <name type="scientific">Actinomadura litoris</name>
    <dbReference type="NCBI Taxonomy" id="2678616"/>
    <lineage>
        <taxon>Bacteria</taxon>
        <taxon>Bacillati</taxon>
        <taxon>Actinomycetota</taxon>
        <taxon>Actinomycetes</taxon>
        <taxon>Streptosporangiales</taxon>
        <taxon>Thermomonosporaceae</taxon>
        <taxon>Actinomadura</taxon>
    </lineage>
</organism>
<protein>
    <submittedName>
        <fullName evidence="1">Uncharacterized protein</fullName>
    </submittedName>
</protein>
<dbReference type="EMBL" id="WOFH01000003">
    <property type="protein sequence ID" value="MUN36926.1"/>
    <property type="molecule type" value="Genomic_DNA"/>
</dbReference>
<proteinExistence type="predicted"/>
<reference evidence="1 2" key="1">
    <citation type="submission" date="2019-11" db="EMBL/GenBank/DDBJ databases">
        <authorList>
            <person name="Cao P."/>
        </authorList>
    </citation>
    <scope>NUCLEOTIDE SEQUENCE [LARGE SCALE GENOMIC DNA]</scope>
    <source>
        <strain evidence="1 2">NEAU-AAG5</strain>
    </source>
</reference>
<dbReference type="RefSeq" id="WP_156215960.1">
    <property type="nucleotide sequence ID" value="NZ_WOFH01000003.1"/>
</dbReference>
<dbReference type="Proteomes" id="UP000432015">
    <property type="component" value="Unassembled WGS sequence"/>
</dbReference>
<evidence type="ECO:0000313" key="2">
    <source>
        <dbReference type="Proteomes" id="UP000432015"/>
    </source>
</evidence>
<sequence>MTDRWPEIDEHIVSNRIIQALVILREVFEYSIPQAIDAFSARYRLLRETRPDDFTVSNEEYGRNFYS</sequence>